<proteinExistence type="inferred from homology"/>
<reference evidence="13" key="1">
    <citation type="submission" date="2023-03" db="EMBL/GenBank/DDBJ databases">
        <title>Stygiobacter electus gen. nov., sp. nov., facultatively anaerobic thermotolerant bacterium of the class Ignavibacteria from a well of Yessentuki mineral water deposit.</title>
        <authorList>
            <person name="Podosokorskaya O.A."/>
            <person name="Elcheninov A.G."/>
            <person name="Petrova N.F."/>
            <person name="Zavarzina D.G."/>
            <person name="Kublanov I.V."/>
            <person name="Merkel A.Y."/>
        </authorList>
    </citation>
    <scope>NUCLEOTIDE SEQUENCE</scope>
    <source>
        <strain evidence="13">09-Me</strain>
    </source>
</reference>
<protein>
    <submittedName>
        <fullName evidence="13">TonB-dependent receptor</fullName>
    </submittedName>
</protein>
<dbReference type="Pfam" id="PF07715">
    <property type="entry name" value="Plug"/>
    <property type="match status" value="1"/>
</dbReference>
<dbReference type="PROSITE" id="PS52016">
    <property type="entry name" value="TONB_DEPENDENT_REC_3"/>
    <property type="match status" value="1"/>
</dbReference>
<evidence type="ECO:0000256" key="4">
    <source>
        <dbReference type="ARBA" id="ARBA00022496"/>
    </source>
</evidence>
<dbReference type="Gene3D" id="2.40.170.20">
    <property type="entry name" value="TonB-dependent receptor, beta-barrel domain"/>
    <property type="match status" value="1"/>
</dbReference>
<comment type="subcellular location">
    <subcellularLocation>
        <location evidence="1 11">Cell outer membrane</location>
        <topology evidence="1 11">Multi-pass membrane protein</topology>
    </subcellularLocation>
</comment>
<organism evidence="13 14">
    <name type="scientific">Stygiobacter electus</name>
    <dbReference type="NCBI Taxonomy" id="3032292"/>
    <lineage>
        <taxon>Bacteria</taxon>
        <taxon>Pseudomonadati</taxon>
        <taxon>Ignavibacteriota</taxon>
        <taxon>Ignavibacteria</taxon>
        <taxon>Ignavibacteriales</taxon>
        <taxon>Melioribacteraceae</taxon>
        <taxon>Stygiobacter</taxon>
    </lineage>
</organism>
<keyword evidence="5 11" id="KW-0812">Transmembrane</keyword>
<dbReference type="Pfam" id="PF13715">
    <property type="entry name" value="CarbopepD_reg_2"/>
    <property type="match status" value="1"/>
</dbReference>
<keyword evidence="6" id="KW-0732">Signal</keyword>
<dbReference type="GO" id="GO:0009279">
    <property type="term" value="C:cell outer membrane"/>
    <property type="evidence" value="ECO:0007669"/>
    <property type="project" value="UniProtKB-SubCell"/>
</dbReference>
<evidence type="ECO:0000256" key="3">
    <source>
        <dbReference type="ARBA" id="ARBA00022452"/>
    </source>
</evidence>
<dbReference type="PANTHER" id="PTHR32552">
    <property type="entry name" value="FERRICHROME IRON RECEPTOR-RELATED"/>
    <property type="match status" value="1"/>
</dbReference>
<evidence type="ECO:0000256" key="10">
    <source>
        <dbReference type="ARBA" id="ARBA00023237"/>
    </source>
</evidence>
<keyword evidence="7" id="KW-0408">Iron</keyword>
<dbReference type="InterPro" id="IPR039426">
    <property type="entry name" value="TonB-dep_rcpt-like"/>
</dbReference>
<dbReference type="InterPro" id="IPR036942">
    <property type="entry name" value="Beta-barrel_TonB_sf"/>
</dbReference>
<sequence length="842" mass="95949">MYYILFVLLFTASLFAQNYTLSGYVKTIDGKFLSGANIFIENTNLGSTTDSLGFYSIKNLKRQEIKVSAAFIGYEVSTKKIFISQDTRLDFILTEKAILLSESIVSAEIGKTPYAFSKLDNVSITKKLGSQDVVYGLQSIPNIFVSPQGGGTGDLRLNIRGFSQTNIGIMIDGVPVNNPENGEVYWTNWAGMSDILSNVQVQRGLGFVPYSVSSVGGNVNFTTMGNSSKKFFKLKSEFGSDNFRKATLSFSQMVSDNISLTSLISKKNWDGYADKTQLDEITYFFSLAGSFENHFLKLNLFGSPQSHGQRLTMQSINFWKTHGSRFNSDWGYLNGKPLNLRDNVFHKPTISLTHQWKISNDLIQNNILYYSYGEGGGTVPPWVDYKHTSTGLIDFDSEYNFNSANIDSTFSPTLHYTKNALRFTVHKHYWSGFISSLQYKINDFFFTGGADFKYYSAENYRKIENLLGGDYTIGSSDVNRNPNDLLFIGDKVDYNADSFTRQFGLFLNSEYTYGLLTNYLNFSFSNTAYKRIDYFNYKNDDPKRETDWKSIFSYTIKSGFNFDFGNSNIYFNIGYFTKPPLSQNVFDYNNHLYQNIINEKIFDTELGYNFVSASTIIKLNLFRTSWKDKAFSKTIQDQNTGQFFFINISGGEALHQGIEFEARQNFSDNLYINSSVGISINKWTNNINSIVSPESDPTQQVHVQSFIKDTFVGGFPMMNAMAEANYKFNPSTNSEFIINPVLSFYGNHYSQFNPNFRNPANNIPVNSWKIPDYFLVNMHTGFKIFLNGSLVKELEINFSIFNMLNKKDYVIDAYDGQTHDSKSAIVWMGRERWWHVSSSISF</sequence>
<evidence type="ECO:0000256" key="7">
    <source>
        <dbReference type="ARBA" id="ARBA00023004"/>
    </source>
</evidence>
<dbReference type="RefSeq" id="WP_321536916.1">
    <property type="nucleotide sequence ID" value="NZ_JARGDL010000028.1"/>
</dbReference>
<dbReference type="Gene3D" id="2.60.40.1120">
    <property type="entry name" value="Carboxypeptidase-like, regulatory domain"/>
    <property type="match status" value="1"/>
</dbReference>
<comment type="similarity">
    <text evidence="11">Belongs to the TonB-dependent receptor family.</text>
</comment>
<dbReference type="InterPro" id="IPR012910">
    <property type="entry name" value="Plug_dom"/>
</dbReference>
<evidence type="ECO:0000259" key="12">
    <source>
        <dbReference type="Pfam" id="PF07715"/>
    </source>
</evidence>
<dbReference type="GO" id="GO:0015344">
    <property type="term" value="F:siderophore uptake transmembrane transporter activity"/>
    <property type="evidence" value="ECO:0007669"/>
    <property type="project" value="TreeGrafter"/>
</dbReference>
<keyword evidence="3 11" id="KW-1134">Transmembrane beta strand</keyword>
<comment type="caution">
    <text evidence="13">The sequence shown here is derived from an EMBL/GenBank/DDBJ whole genome shotgun (WGS) entry which is preliminary data.</text>
</comment>
<evidence type="ECO:0000256" key="6">
    <source>
        <dbReference type="ARBA" id="ARBA00022729"/>
    </source>
</evidence>
<evidence type="ECO:0000256" key="5">
    <source>
        <dbReference type="ARBA" id="ARBA00022692"/>
    </source>
</evidence>
<keyword evidence="13" id="KW-0675">Receptor</keyword>
<keyword evidence="8" id="KW-0406">Ion transport</keyword>
<evidence type="ECO:0000256" key="1">
    <source>
        <dbReference type="ARBA" id="ARBA00004571"/>
    </source>
</evidence>
<name>A0AAE3P2P6_9BACT</name>
<dbReference type="InterPro" id="IPR008969">
    <property type="entry name" value="CarboxyPept-like_regulatory"/>
</dbReference>
<dbReference type="EMBL" id="JARGDL010000028">
    <property type="protein sequence ID" value="MDF1613145.1"/>
    <property type="molecule type" value="Genomic_DNA"/>
</dbReference>
<dbReference type="SUPFAM" id="SSF56935">
    <property type="entry name" value="Porins"/>
    <property type="match status" value="1"/>
</dbReference>
<keyword evidence="9 11" id="KW-0472">Membrane</keyword>
<dbReference type="PANTHER" id="PTHR32552:SF68">
    <property type="entry name" value="FERRICHROME OUTER MEMBRANE TRANSPORTER_PHAGE RECEPTOR"/>
    <property type="match status" value="1"/>
</dbReference>
<evidence type="ECO:0000256" key="11">
    <source>
        <dbReference type="PROSITE-ProRule" id="PRU01360"/>
    </source>
</evidence>
<feature type="domain" description="TonB-dependent receptor plug" evidence="12">
    <location>
        <begin position="111"/>
        <end position="217"/>
    </location>
</feature>
<dbReference type="InterPro" id="IPR037066">
    <property type="entry name" value="Plug_dom_sf"/>
</dbReference>
<evidence type="ECO:0000256" key="9">
    <source>
        <dbReference type="ARBA" id="ARBA00023136"/>
    </source>
</evidence>
<dbReference type="Proteomes" id="UP001221302">
    <property type="component" value="Unassembled WGS sequence"/>
</dbReference>
<keyword evidence="4" id="KW-0410">Iron transport</keyword>
<dbReference type="SUPFAM" id="SSF49464">
    <property type="entry name" value="Carboxypeptidase regulatory domain-like"/>
    <property type="match status" value="1"/>
</dbReference>
<evidence type="ECO:0000313" key="14">
    <source>
        <dbReference type="Proteomes" id="UP001221302"/>
    </source>
</evidence>
<dbReference type="AlphaFoldDB" id="A0AAE3P2P6"/>
<dbReference type="Gene3D" id="2.170.130.10">
    <property type="entry name" value="TonB-dependent receptor, plug domain"/>
    <property type="match status" value="1"/>
</dbReference>
<evidence type="ECO:0000313" key="13">
    <source>
        <dbReference type="EMBL" id="MDF1613145.1"/>
    </source>
</evidence>
<keyword evidence="14" id="KW-1185">Reference proteome</keyword>
<keyword evidence="10 11" id="KW-0998">Cell outer membrane</keyword>
<accession>A0AAE3P2P6</accession>
<evidence type="ECO:0000256" key="8">
    <source>
        <dbReference type="ARBA" id="ARBA00023065"/>
    </source>
</evidence>
<evidence type="ECO:0000256" key="2">
    <source>
        <dbReference type="ARBA" id="ARBA00022448"/>
    </source>
</evidence>
<keyword evidence="2 11" id="KW-0813">Transport</keyword>
<gene>
    <name evidence="13" type="ORF">P0M35_13345</name>
</gene>